<dbReference type="EMBL" id="PDZR01000038">
    <property type="protein sequence ID" value="PNG24302.1"/>
    <property type="molecule type" value="Genomic_DNA"/>
</dbReference>
<feature type="domain" description="L,D-TPase catalytic" evidence="9">
    <location>
        <begin position="24"/>
        <end position="135"/>
    </location>
</feature>
<dbReference type="GO" id="GO:0018104">
    <property type="term" value="P:peptidoglycan-protein cross-linking"/>
    <property type="evidence" value="ECO:0007669"/>
    <property type="project" value="TreeGrafter"/>
</dbReference>
<dbReference type="GO" id="GO:0008360">
    <property type="term" value="P:regulation of cell shape"/>
    <property type="evidence" value="ECO:0007669"/>
    <property type="project" value="UniProtKB-UniRule"/>
</dbReference>
<dbReference type="InterPro" id="IPR038063">
    <property type="entry name" value="Transpep_catalytic_dom"/>
</dbReference>
<protein>
    <submittedName>
        <fullName evidence="10">L,D-transpeptidase</fullName>
    </submittedName>
</protein>
<comment type="pathway">
    <text evidence="1 7">Cell wall biogenesis; peptidoglycan biosynthesis.</text>
</comment>
<evidence type="ECO:0000256" key="1">
    <source>
        <dbReference type="ARBA" id="ARBA00004752"/>
    </source>
</evidence>
<evidence type="ECO:0000256" key="4">
    <source>
        <dbReference type="ARBA" id="ARBA00022960"/>
    </source>
</evidence>
<dbReference type="GO" id="GO:0071555">
    <property type="term" value="P:cell wall organization"/>
    <property type="evidence" value="ECO:0007669"/>
    <property type="project" value="UniProtKB-UniRule"/>
</dbReference>
<dbReference type="InterPro" id="IPR050979">
    <property type="entry name" value="LD-transpeptidase"/>
</dbReference>
<dbReference type="SUPFAM" id="SSF141523">
    <property type="entry name" value="L,D-transpeptidase catalytic domain-like"/>
    <property type="match status" value="1"/>
</dbReference>
<dbReference type="GO" id="GO:0071972">
    <property type="term" value="F:peptidoglycan L,D-transpeptidase activity"/>
    <property type="evidence" value="ECO:0007669"/>
    <property type="project" value="TreeGrafter"/>
</dbReference>
<dbReference type="PANTHER" id="PTHR30582">
    <property type="entry name" value="L,D-TRANSPEPTIDASE"/>
    <property type="match status" value="1"/>
</dbReference>
<comment type="similarity">
    <text evidence="2">Belongs to the YkuD family.</text>
</comment>
<feature type="chain" id="PRO_5014349934" evidence="8">
    <location>
        <begin position="23"/>
        <end position="190"/>
    </location>
</feature>
<evidence type="ECO:0000256" key="5">
    <source>
        <dbReference type="ARBA" id="ARBA00022984"/>
    </source>
</evidence>
<dbReference type="Gene3D" id="2.40.440.10">
    <property type="entry name" value="L,D-transpeptidase catalytic domain-like"/>
    <property type="match status" value="1"/>
</dbReference>
<dbReference type="Pfam" id="PF03734">
    <property type="entry name" value="YkuD"/>
    <property type="match status" value="1"/>
</dbReference>
<keyword evidence="4 7" id="KW-0133">Cell shape</keyword>
<feature type="active site" description="Proton donor/acceptor" evidence="7">
    <location>
        <position position="94"/>
    </location>
</feature>
<reference evidence="10 11" key="1">
    <citation type="submission" date="2017-10" db="EMBL/GenBank/DDBJ databases">
        <title>Genome announcement of Methylocella silvestris TVC from permafrost.</title>
        <authorList>
            <person name="Wang J."/>
            <person name="Geng K."/>
            <person name="Ul-Haque F."/>
            <person name="Crombie A.T."/>
            <person name="Street L.E."/>
            <person name="Wookey P.A."/>
            <person name="Murrell J.C."/>
            <person name="Pratscher J."/>
        </authorList>
    </citation>
    <scope>NUCLEOTIDE SEQUENCE [LARGE SCALE GENOMIC DNA]</scope>
    <source>
        <strain evidence="10 11">TVC</strain>
    </source>
</reference>
<evidence type="ECO:0000256" key="3">
    <source>
        <dbReference type="ARBA" id="ARBA00022679"/>
    </source>
</evidence>
<keyword evidence="6 7" id="KW-0961">Cell wall biogenesis/degradation</keyword>
<evidence type="ECO:0000313" key="11">
    <source>
        <dbReference type="Proteomes" id="UP000236286"/>
    </source>
</evidence>
<comment type="caution">
    <text evidence="10">The sequence shown here is derived from an EMBL/GenBank/DDBJ whole genome shotgun (WGS) entry which is preliminary data.</text>
</comment>
<dbReference type="GO" id="GO:0016740">
    <property type="term" value="F:transferase activity"/>
    <property type="evidence" value="ECO:0007669"/>
    <property type="project" value="UniProtKB-KW"/>
</dbReference>
<dbReference type="RefSeq" id="WP_102845388.1">
    <property type="nucleotide sequence ID" value="NZ_PDZR01000038.1"/>
</dbReference>
<evidence type="ECO:0000256" key="2">
    <source>
        <dbReference type="ARBA" id="ARBA00005992"/>
    </source>
</evidence>
<evidence type="ECO:0000256" key="8">
    <source>
        <dbReference type="SAM" id="SignalP"/>
    </source>
</evidence>
<dbReference type="PANTHER" id="PTHR30582:SF2">
    <property type="entry name" value="L,D-TRANSPEPTIDASE YCIB-RELATED"/>
    <property type="match status" value="1"/>
</dbReference>
<dbReference type="AlphaFoldDB" id="A0A2J7TC10"/>
<keyword evidence="3" id="KW-0808">Transferase</keyword>
<keyword evidence="8" id="KW-0732">Signal</keyword>
<proteinExistence type="inferred from homology"/>
<evidence type="ECO:0000313" key="10">
    <source>
        <dbReference type="EMBL" id="PNG24302.1"/>
    </source>
</evidence>
<feature type="active site" description="Nucleophile" evidence="7">
    <location>
        <position position="110"/>
    </location>
</feature>
<evidence type="ECO:0000256" key="6">
    <source>
        <dbReference type="ARBA" id="ARBA00023316"/>
    </source>
</evidence>
<accession>A0A2J7TC10</accession>
<dbReference type="GO" id="GO:0005576">
    <property type="term" value="C:extracellular region"/>
    <property type="evidence" value="ECO:0007669"/>
    <property type="project" value="TreeGrafter"/>
</dbReference>
<gene>
    <name evidence="10" type="ORF">CR492_19430</name>
</gene>
<keyword evidence="5 7" id="KW-0573">Peptidoglycan synthesis</keyword>
<dbReference type="InterPro" id="IPR005490">
    <property type="entry name" value="LD_TPept_cat_dom"/>
</dbReference>
<evidence type="ECO:0000259" key="9">
    <source>
        <dbReference type="PROSITE" id="PS52029"/>
    </source>
</evidence>
<dbReference type="Proteomes" id="UP000236286">
    <property type="component" value="Unassembled WGS sequence"/>
</dbReference>
<organism evidence="10 11">
    <name type="scientific">Methylocella silvestris</name>
    <dbReference type="NCBI Taxonomy" id="199596"/>
    <lineage>
        <taxon>Bacteria</taxon>
        <taxon>Pseudomonadati</taxon>
        <taxon>Pseudomonadota</taxon>
        <taxon>Alphaproteobacteria</taxon>
        <taxon>Hyphomicrobiales</taxon>
        <taxon>Beijerinckiaceae</taxon>
        <taxon>Methylocella</taxon>
    </lineage>
</organism>
<name>A0A2J7TC10_METSI</name>
<dbReference type="CDD" id="cd16913">
    <property type="entry name" value="YkuD_like"/>
    <property type="match status" value="1"/>
</dbReference>
<evidence type="ECO:0000256" key="7">
    <source>
        <dbReference type="PROSITE-ProRule" id="PRU01373"/>
    </source>
</evidence>
<dbReference type="UniPathway" id="UPA00219"/>
<dbReference type="OrthoDB" id="463216at2"/>
<sequence>MRRMIGVLALLYGAFCTGAAQARVKIDVDLSSQTMRVNADGADYVWAISTARSGYATPRGSYRAQRLERMHYSRKYHMSPMPHSIFFAGGYAIHGTYATGDLGRPASHGCVRLAPGNAALLFALVKGQGADIKIRGSAPVYAARSGEGGRHAQSRHDRAKVAEAYYSTRASRAQRSLDAWMGHNEWDGWN</sequence>
<dbReference type="PROSITE" id="PS52029">
    <property type="entry name" value="LD_TPASE"/>
    <property type="match status" value="1"/>
</dbReference>
<feature type="signal peptide" evidence="8">
    <location>
        <begin position="1"/>
        <end position="22"/>
    </location>
</feature>